<dbReference type="PATRIC" id="fig|1123269.5.peg.5174"/>
<dbReference type="RefSeq" id="WP_025294971.1">
    <property type="nucleotide sequence ID" value="NZ_CP006644.1"/>
</dbReference>
<dbReference type="EMBL" id="CP006644">
    <property type="protein sequence ID" value="AHE56872.1"/>
    <property type="molecule type" value="Genomic_DNA"/>
</dbReference>
<dbReference type="Gene3D" id="2.60.120.620">
    <property type="entry name" value="q2cbj1_9rhob like domain"/>
    <property type="match status" value="1"/>
</dbReference>
<dbReference type="STRING" id="1123269.NX02_26390"/>
<gene>
    <name evidence="1" type="ORF">NX02_26390</name>
</gene>
<reference evidence="1 2" key="1">
    <citation type="submission" date="2013-07" db="EMBL/GenBank/DDBJ databases">
        <title>Completed genome of Sphingomonas sanxanigenens NX02.</title>
        <authorList>
            <person name="Ma T."/>
            <person name="Huang H."/>
            <person name="Wu M."/>
            <person name="Li X."/>
            <person name="Li G."/>
        </authorList>
    </citation>
    <scope>NUCLEOTIDE SEQUENCE [LARGE SCALE GENOMIC DNA]</scope>
    <source>
        <strain evidence="1 2">NX02</strain>
    </source>
</reference>
<dbReference type="AlphaFoldDB" id="W0AJX4"/>
<dbReference type="OrthoDB" id="9783136at2"/>
<accession>W0AJX4</accession>
<dbReference type="HOGENOM" id="CLU_086361_0_0_5"/>
<sequence length="218" mass="23622">MIASSAQVNLLFATSLGVGTVAEPARLNGMLAAAIGARRPGIAGRAEMAQAWKFSEDLAIWGGEGAALLAGELRAAADRLTLDVGAREVPRYRWDVTMTAYVAQRGEVGETSKRHDAFWRALYFIDDGYAGDRNATGGELVIEDPRLPAPLMEDPDLRLRLQLQQGGAIYMEEAVLRPAAGRLLMLPGWLRVVHRPHNGKGERIWISADLVAHRLGGS</sequence>
<name>W0AJX4_9SPHN</name>
<dbReference type="Proteomes" id="UP000018851">
    <property type="component" value="Chromosome"/>
</dbReference>
<evidence type="ECO:0000313" key="1">
    <source>
        <dbReference type="EMBL" id="AHE56872.1"/>
    </source>
</evidence>
<dbReference type="KEGG" id="ssan:NX02_26390"/>
<organism evidence="1 2">
    <name type="scientific">Sphingomonas sanxanigenens DSM 19645 = NX02</name>
    <dbReference type="NCBI Taxonomy" id="1123269"/>
    <lineage>
        <taxon>Bacteria</taxon>
        <taxon>Pseudomonadati</taxon>
        <taxon>Pseudomonadota</taxon>
        <taxon>Alphaproteobacteria</taxon>
        <taxon>Sphingomonadales</taxon>
        <taxon>Sphingomonadaceae</taxon>
        <taxon>Sphingomonas</taxon>
    </lineage>
</organism>
<protein>
    <submittedName>
        <fullName evidence="1">Uncharacterized protein</fullName>
    </submittedName>
</protein>
<keyword evidence="2" id="KW-1185">Reference proteome</keyword>
<evidence type="ECO:0000313" key="2">
    <source>
        <dbReference type="Proteomes" id="UP000018851"/>
    </source>
</evidence>
<proteinExistence type="predicted"/>